<evidence type="ECO:0000313" key="3">
    <source>
        <dbReference type="Proteomes" id="UP000199112"/>
    </source>
</evidence>
<feature type="region of interest" description="Disordered" evidence="1">
    <location>
        <begin position="166"/>
        <end position="212"/>
    </location>
</feature>
<gene>
    <name evidence="2" type="ORF">SAMN04487967_3579</name>
</gene>
<organism evidence="2 3">
    <name type="scientific">Natronorubrum sediminis</name>
    <dbReference type="NCBI Taxonomy" id="640943"/>
    <lineage>
        <taxon>Archaea</taxon>
        <taxon>Methanobacteriati</taxon>
        <taxon>Methanobacteriota</taxon>
        <taxon>Stenosarchaea group</taxon>
        <taxon>Halobacteria</taxon>
        <taxon>Halobacteriales</taxon>
        <taxon>Natrialbaceae</taxon>
        <taxon>Natronorubrum</taxon>
    </lineage>
</organism>
<dbReference type="InterPro" id="IPR036388">
    <property type="entry name" value="WH-like_DNA-bd_sf"/>
</dbReference>
<feature type="compositionally biased region" description="Basic and acidic residues" evidence="1">
    <location>
        <begin position="203"/>
        <end position="212"/>
    </location>
</feature>
<evidence type="ECO:0000256" key="1">
    <source>
        <dbReference type="SAM" id="MobiDB-lite"/>
    </source>
</evidence>
<evidence type="ECO:0008006" key="4">
    <source>
        <dbReference type="Google" id="ProtNLM"/>
    </source>
</evidence>
<reference evidence="3" key="1">
    <citation type="submission" date="2016-10" db="EMBL/GenBank/DDBJ databases">
        <authorList>
            <person name="Varghese N."/>
            <person name="Submissions S."/>
        </authorList>
    </citation>
    <scope>NUCLEOTIDE SEQUENCE [LARGE SCALE GENOMIC DNA]</scope>
    <source>
        <strain evidence="3">CGMCC 1.8981</strain>
    </source>
</reference>
<dbReference type="Proteomes" id="UP000199112">
    <property type="component" value="Unassembled WGS sequence"/>
</dbReference>
<keyword evidence="3" id="KW-1185">Reference proteome</keyword>
<dbReference type="EMBL" id="FNWL01000005">
    <property type="protein sequence ID" value="SEH18054.1"/>
    <property type="molecule type" value="Genomic_DNA"/>
</dbReference>
<dbReference type="AlphaFoldDB" id="A0A1H6G7U6"/>
<protein>
    <recommendedName>
        <fullName evidence="4">Helix-turn-helix domain-containing protein</fullName>
    </recommendedName>
</protein>
<sequence>MSDSVGSPRNLGGDESDSFGGDDVLPIEKQRRVHQFLTQETRYHIVQAVLGHPGSLVTLDEFEYLVPKNRSTIREHLDRLAEKQVMVKYKYRGDEAERNDPREFWGFTSYGITLLDEYSYLRYVPVLRALQENLYTTEKIERHRNASRPDLPDDVRAALKIPEIDDETEASIDDALAARERGGDGLFDAPPIEPDDDVETESGADRPFDELF</sequence>
<dbReference type="RefSeq" id="WP_090508297.1">
    <property type="nucleotide sequence ID" value="NZ_FNWL01000005.1"/>
</dbReference>
<dbReference type="OrthoDB" id="195102at2157"/>
<feature type="compositionally biased region" description="Acidic residues" evidence="1">
    <location>
        <begin position="193"/>
        <end position="202"/>
    </location>
</feature>
<name>A0A1H6G7U6_9EURY</name>
<feature type="region of interest" description="Disordered" evidence="1">
    <location>
        <begin position="1"/>
        <end position="23"/>
    </location>
</feature>
<proteinExistence type="predicted"/>
<accession>A0A1H6G7U6</accession>
<evidence type="ECO:0000313" key="2">
    <source>
        <dbReference type="EMBL" id="SEH18054.1"/>
    </source>
</evidence>
<dbReference type="Gene3D" id="1.10.10.10">
    <property type="entry name" value="Winged helix-like DNA-binding domain superfamily/Winged helix DNA-binding domain"/>
    <property type="match status" value="1"/>
</dbReference>